<dbReference type="PANTHER" id="PTHR16305">
    <property type="entry name" value="TESTICULAR SOLUBLE ADENYLYL CYCLASE"/>
    <property type="match status" value="1"/>
</dbReference>
<dbReference type="Gene3D" id="1.10.10.10">
    <property type="entry name" value="Winged helix-like DNA-binding domain superfamily/Winged helix DNA-binding domain"/>
    <property type="match status" value="1"/>
</dbReference>
<dbReference type="PROSITE" id="PS50043">
    <property type="entry name" value="HTH_LUXR_2"/>
    <property type="match status" value="1"/>
</dbReference>
<reference evidence="4 5" key="1">
    <citation type="submission" date="2019-09" db="EMBL/GenBank/DDBJ databases">
        <title>Actinomadura physcomitrii sp. nov., a novel actinomycete isolated from moss [Physcomitrium sphaericum (Ludw) Fuernr].</title>
        <authorList>
            <person name="Liu C."/>
            <person name="Zhuang X."/>
        </authorList>
    </citation>
    <scope>NUCLEOTIDE SEQUENCE [LARGE SCALE GENOMIC DNA]</scope>
    <source>
        <strain evidence="4 5">CYP1-1B</strain>
    </source>
</reference>
<dbReference type="Proteomes" id="UP000483004">
    <property type="component" value="Unassembled WGS sequence"/>
</dbReference>
<dbReference type="InterPro" id="IPR000792">
    <property type="entry name" value="Tscrpt_reg_LuxR_C"/>
</dbReference>
<dbReference type="AlphaFoldDB" id="A0A6L3W631"/>
<proteinExistence type="predicted"/>
<dbReference type="InterPro" id="IPR041664">
    <property type="entry name" value="AAA_16"/>
</dbReference>
<keyword evidence="5" id="KW-1185">Reference proteome</keyword>
<dbReference type="InterPro" id="IPR036388">
    <property type="entry name" value="WH-like_DNA-bd_sf"/>
</dbReference>
<organism evidence="4 5">
    <name type="scientific">Actinomadura montaniterrae</name>
    <dbReference type="NCBI Taxonomy" id="1803903"/>
    <lineage>
        <taxon>Bacteria</taxon>
        <taxon>Bacillati</taxon>
        <taxon>Actinomycetota</taxon>
        <taxon>Actinomycetes</taxon>
        <taxon>Streptosporangiales</taxon>
        <taxon>Thermomonosporaceae</taxon>
        <taxon>Actinomadura</taxon>
    </lineage>
</organism>
<dbReference type="Pfam" id="PF00196">
    <property type="entry name" value="GerE"/>
    <property type="match status" value="1"/>
</dbReference>
<dbReference type="GO" id="GO:0006355">
    <property type="term" value="P:regulation of DNA-templated transcription"/>
    <property type="evidence" value="ECO:0007669"/>
    <property type="project" value="InterPro"/>
</dbReference>
<dbReference type="GO" id="GO:0005524">
    <property type="term" value="F:ATP binding"/>
    <property type="evidence" value="ECO:0007669"/>
    <property type="project" value="UniProtKB-KW"/>
</dbReference>
<comment type="caution">
    <text evidence="4">The sequence shown here is derived from an EMBL/GenBank/DDBJ whole genome shotgun (WGS) entry which is preliminary data.</text>
</comment>
<sequence>MTTFVGREREMAFLSGRLTEALAGDGGAVLVEGDAGAGKTALAHALVRRARADGVRTAWGACLEGEGAAPYRPWTQVFRALGLPSPDLAGGSRTRLFDEVAGQVRDAAGPGLLLVLDDLHWADPSSLSLLQVVAAEAPDVRLLLVGLYRGPEAPAALRPVLRGRACSPMVLGGLTPGETGRLAADELGHELADRDLAGLRERSGGNPLFVLELLRLRKATGDTAGLPSGVRDVIEQRAGQLGPAAAAAVRRAAVLGREFTLPVFTAVTGEPPEALDEAVAAGLVRVDPAGTARFSHALVQEALYSGLGTAERERLHALAAEAVRADGTAEALAYHLREAGDADRALEATLEAARQAVSRLAHEHAAAQYRAALALPGAAAVRAGLLVELARCEFRSGEVEEGWRHCREAADLGRATGDARVVADAATVPRDLAFSPLTPLVHALCRDALALLDGADPVRETRLLAQLAVTADPWASTAAGSGPALGERALAAAESTGDPDVLLLALQARQTELANGRHVQDRLALGERAALLGRTLPEAALWGHTWRMDGFAELGRRVDFDAELAAFTGHVERSGEPLWRWRLLLLRAAVALVEGRFADGRALAADALALGRRCRHGGAEHLDLVFAAHAAMLTGEGLAEVEPLVRRLSEHGPFFARSWLAVVLAHLGRRDEAAMIWRSVAPHLDRVPAPAAEWLIISAGHAELLSLLGETAGAPAVYATLLPFAGRQSVGPAHTPWGGPVSLHLGRLALLMEDTGAAGAHLTAALAESGALGSPPYQAMTHLELARLCALRRGPGDVRAAATHRETARDLAERLGMAPLAEQARALASAGGPGPLSSRELQVAALIAEGLSNRQIAGRLHLSERTVENHISHILDKLGVGNRTLIASWHRRTGA</sequence>
<dbReference type="RefSeq" id="WP_151538433.1">
    <property type="nucleotide sequence ID" value="NZ_WBMR01000006.1"/>
</dbReference>
<protein>
    <submittedName>
        <fullName evidence="4">AAA family ATPase</fullName>
    </submittedName>
</protein>
<accession>A0A6L3W631</accession>
<dbReference type="CDD" id="cd06170">
    <property type="entry name" value="LuxR_C_like"/>
    <property type="match status" value="1"/>
</dbReference>
<dbReference type="SMART" id="SM00421">
    <property type="entry name" value="HTH_LUXR"/>
    <property type="match status" value="1"/>
</dbReference>
<evidence type="ECO:0000256" key="1">
    <source>
        <dbReference type="ARBA" id="ARBA00022741"/>
    </source>
</evidence>
<dbReference type="Pfam" id="PF13191">
    <property type="entry name" value="AAA_16"/>
    <property type="match status" value="1"/>
</dbReference>
<gene>
    <name evidence="4" type="ORF">F9B16_03940</name>
</gene>
<feature type="domain" description="HTH luxR-type" evidence="3">
    <location>
        <begin position="829"/>
        <end position="894"/>
    </location>
</feature>
<dbReference type="PANTHER" id="PTHR16305:SF35">
    <property type="entry name" value="TRANSCRIPTIONAL ACTIVATOR DOMAIN"/>
    <property type="match status" value="1"/>
</dbReference>
<dbReference type="InterPro" id="IPR027417">
    <property type="entry name" value="P-loop_NTPase"/>
</dbReference>
<keyword evidence="2" id="KW-0067">ATP-binding</keyword>
<dbReference type="GO" id="GO:0005737">
    <property type="term" value="C:cytoplasm"/>
    <property type="evidence" value="ECO:0007669"/>
    <property type="project" value="TreeGrafter"/>
</dbReference>
<dbReference type="GO" id="GO:0004016">
    <property type="term" value="F:adenylate cyclase activity"/>
    <property type="evidence" value="ECO:0007669"/>
    <property type="project" value="TreeGrafter"/>
</dbReference>
<dbReference type="PROSITE" id="PS00622">
    <property type="entry name" value="HTH_LUXR_1"/>
    <property type="match status" value="1"/>
</dbReference>
<evidence type="ECO:0000313" key="5">
    <source>
        <dbReference type="Proteomes" id="UP000483004"/>
    </source>
</evidence>
<dbReference type="Gene3D" id="3.40.50.300">
    <property type="entry name" value="P-loop containing nucleotide triphosphate hydrolases"/>
    <property type="match status" value="1"/>
</dbReference>
<dbReference type="PRINTS" id="PR00038">
    <property type="entry name" value="HTHLUXR"/>
</dbReference>
<evidence type="ECO:0000313" key="4">
    <source>
        <dbReference type="EMBL" id="KAB2388436.1"/>
    </source>
</evidence>
<evidence type="ECO:0000256" key="2">
    <source>
        <dbReference type="ARBA" id="ARBA00022840"/>
    </source>
</evidence>
<dbReference type="GO" id="GO:0003677">
    <property type="term" value="F:DNA binding"/>
    <property type="evidence" value="ECO:0007669"/>
    <property type="project" value="InterPro"/>
</dbReference>
<name>A0A6L3W631_9ACTN</name>
<evidence type="ECO:0000259" key="3">
    <source>
        <dbReference type="PROSITE" id="PS50043"/>
    </source>
</evidence>
<dbReference type="EMBL" id="WBMR01000006">
    <property type="protein sequence ID" value="KAB2388436.1"/>
    <property type="molecule type" value="Genomic_DNA"/>
</dbReference>
<dbReference type="OrthoDB" id="134712at2"/>
<dbReference type="InterPro" id="IPR016032">
    <property type="entry name" value="Sig_transdc_resp-reg_C-effctor"/>
</dbReference>
<dbReference type="SUPFAM" id="SSF52540">
    <property type="entry name" value="P-loop containing nucleoside triphosphate hydrolases"/>
    <property type="match status" value="1"/>
</dbReference>
<keyword evidence="1" id="KW-0547">Nucleotide-binding</keyword>
<dbReference type="SUPFAM" id="SSF46894">
    <property type="entry name" value="C-terminal effector domain of the bipartite response regulators"/>
    <property type="match status" value="1"/>
</dbReference>